<dbReference type="EMBL" id="JAOQJU010000059">
    <property type="protein sequence ID" value="MCU6688377.1"/>
    <property type="molecule type" value="Genomic_DNA"/>
</dbReference>
<sequence>RTVPEDTVCPLCGAPHEYLYDNSGGRGQFKCKICGQTFVNGEKVATPLKLQCPYCGHALQPVKDRKHFRVHKCVNDNCSYYKRNLKKLPKSEYWKYKLRYLYREFSVNFFDMDLNQLPKWATFFKYKKNNAYIMGLCLTYRVNLKLSLRQTVQALKEIHGIEISHTMVNNYAKTAAVLIRPFVDSYDYNPSHELAAQQFKLEKDWDVFITQVIGLTNDDEVSKK</sequence>
<evidence type="ECO:0008006" key="3">
    <source>
        <dbReference type="Google" id="ProtNLM"/>
    </source>
</evidence>
<gene>
    <name evidence="1" type="ORF">OCV99_17960</name>
</gene>
<name>A0ABT2RSJ8_9FIRM</name>
<dbReference type="Proteomes" id="UP001652431">
    <property type="component" value="Unassembled WGS sequence"/>
</dbReference>
<accession>A0ABT2RSJ8</accession>
<organism evidence="1 2">
    <name type="scientific">Dorea acetigenes</name>
    <dbReference type="NCBI Taxonomy" id="2981787"/>
    <lineage>
        <taxon>Bacteria</taxon>
        <taxon>Bacillati</taxon>
        <taxon>Bacillota</taxon>
        <taxon>Clostridia</taxon>
        <taxon>Lachnospirales</taxon>
        <taxon>Lachnospiraceae</taxon>
        <taxon>Dorea</taxon>
    </lineage>
</organism>
<feature type="non-terminal residue" evidence="1">
    <location>
        <position position="1"/>
    </location>
</feature>
<comment type="caution">
    <text evidence="1">The sequence shown here is derived from an EMBL/GenBank/DDBJ whole genome shotgun (WGS) entry which is preliminary data.</text>
</comment>
<keyword evidence="2" id="KW-1185">Reference proteome</keyword>
<evidence type="ECO:0000313" key="2">
    <source>
        <dbReference type="Proteomes" id="UP001652431"/>
    </source>
</evidence>
<evidence type="ECO:0000313" key="1">
    <source>
        <dbReference type="EMBL" id="MCU6688377.1"/>
    </source>
</evidence>
<reference evidence="1 2" key="1">
    <citation type="journal article" date="2021" name="ISME Commun">
        <title>Automated analysis of genomic sequences facilitates high-throughput and comprehensive description of bacteria.</title>
        <authorList>
            <person name="Hitch T.C.A."/>
        </authorList>
    </citation>
    <scope>NUCLEOTIDE SEQUENCE [LARGE SCALE GENOMIC DNA]</scope>
    <source>
        <strain evidence="1 2">Sanger_03</strain>
    </source>
</reference>
<proteinExistence type="predicted"/>
<feature type="non-terminal residue" evidence="1">
    <location>
        <position position="224"/>
    </location>
</feature>
<protein>
    <recommendedName>
        <fullName evidence="3">Transposase</fullName>
    </recommendedName>
</protein>